<comment type="caution">
    <text evidence="10">The sequence shown here is derived from an EMBL/GenBank/DDBJ whole genome shotgun (WGS) entry which is preliminary data.</text>
</comment>
<dbReference type="CDD" id="cd00038">
    <property type="entry name" value="CAP_ED"/>
    <property type="match status" value="1"/>
</dbReference>
<organism evidence="10 11">
    <name type="scientific">Parapedobacter defluvii</name>
    <dbReference type="NCBI Taxonomy" id="2045106"/>
    <lineage>
        <taxon>Bacteria</taxon>
        <taxon>Pseudomonadati</taxon>
        <taxon>Bacteroidota</taxon>
        <taxon>Sphingobacteriia</taxon>
        <taxon>Sphingobacteriales</taxon>
        <taxon>Sphingobacteriaceae</taxon>
        <taxon>Parapedobacter</taxon>
    </lineage>
</organism>
<evidence type="ECO:0000256" key="1">
    <source>
        <dbReference type="ARBA" id="ARBA00022553"/>
    </source>
</evidence>
<dbReference type="PROSITE" id="PS51063">
    <property type="entry name" value="HTH_CRP_2"/>
    <property type="match status" value="1"/>
</dbReference>
<keyword evidence="4" id="KW-0238">DNA-binding</keyword>
<evidence type="ECO:0000256" key="4">
    <source>
        <dbReference type="ARBA" id="ARBA00023125"/>
    </source>
</evidence>
<keyword evidence="5" id="KW-0804">Transcription</keyword>
<dbReference type="Gene3D" id="2.60.120.10">
    <property type="entry name" value="Jelly Rolls"/>
    <property type="match status" value="1"/>
</dbReference>
<dbReference type="InterPro" id="IPR018490">
    <property type="entry name" value="cNMP-bd_dom_sf"/>
</dbReference>
<keyword evidence="11" id="KW-1185">Reference proteome</keyword>
<evidence type="ECO:0000259" key="7">
    <source>
        <dbReference type="PROSITE" id="PS50042"/>
    </source>
</evidence>
<feature type="domain" description="HTH crp-type" evidence="9">
    <location>
        <begin position="276"/>
        <end position="347"/>
    </location>
</feature>
<feature type="modified residue" description="4-aspartylphosphate" evidence="6">
    <location>
        <position position="56"/>
    </location>
</feature>
<evidence type="ECO:0000256" key="3">
    <source>
        <dbReference type="ARBA" id="ARBA00023015"/>
    </source>
</evidence>
<evidence type="ECO:0000313" key="10">
    <source>
        <dbReference type="EMBL" id="GGC23372.1"/>
    </source>
</evidence>
<evidence type="ECO:0008006" key="12">
    <source>
        <dbReference type="Google" id="ProtNLM"/>
    </source>
</evidence>
<dbReference type="PANTHER" id="PTHR48111:SF1">
    <property type="entry name" value="TWO-COMPONENT RESPONSE REGULATOR ORR33"/>
    <property type="match status" value="1"/>
</dbReference>
<name>A0ABQ1LHT2_9SPHI</name>
<dbReference type="Pfam" id="PF13545">
    <property type="entry name" value="HTH_Crp_2"/>
    <property type="match status" value="1"/>
</dbReference>
<dbReference type="Pfam" id="PF00027">
    <property type="entry name" value="cNMP_binding"/>
    <property type="match status" value="1"/>
</dbReference>
<dbReference type="RefSeq" id="WP_188748951.1">
    <property type="nucleotide sequence ID" value="NZ_BMIK01000003.1"/>
</dbReference>
<evidence type="ECO:0000259" key="8">
    <source>
        <dbReference type="PROSITE" id="PS50110"/>
    </source>
</evidence>
<accession>A0ABQ1LHT2</accession>
<evidence type="ECO:0000259" key="9">
    <source>
        <dbReference type="PROSITE" id="PS51063"/>
    </source>
</evidence>
<feature type="domain" description="Response regulatory" evidence="8">
    <location>
        <begin position="7"/>
        <end position="123"/>
    </location>
</feature>
<gene>
    <name evidence="10" type="ORF">GCM10011386_14100</name>
</gene>
<reference evidence="11" key="1">
    <citation type="journal article" date="2019" name="Int. J. Syst. Evol. Microbiol.">
        <title>The Global Catalogue of Microorganisms (GCM) 10K type strain sequencing project: providing services to taxonomists for standard genome sequencing and annotation.</title>
        <authorList>
            <consortium name="The Broad Institute Genomics Platform"/>
            <consortium name="The Broad Institute Genome Sequencing Center for Infectious Disease"/>
            <person name="Wu L."/>
            <person name="Ma J."/>
        </authorList>
    </citation>
    <scope>NUCLEOTIDE SEQUENCE [LARGE SCALE GENOMIC DNA]</scope>
    <source>
        <strain evidence="11">CGMCC 1.15342</strain>
    </source>
</reference>
<dbReference type="Pfam" id="PF00072">
    <property type="entry name" value="Response_reg"/>
    <property type="match status" value="1"/>
</dbReference>
<keyword evidence="3" id="KW-0805">Transcription regulation</keyword>
<evidence type="ECO:0000313" key="11">
    <source>
        <dbReference type="Proteomes" id="UP000597338"/>
    </source>
</evidence>
<dbReference type="SMART" id="SM00419">
    <property type="entry name" value="HTH_CRP"/>
    <property type="match status" value="1"/>
</dbReference>
<dbReference type="InterPro" id="IPR012318">
    <property type="entry name" value="HTH_CRP"/>
</dbReference>
<dbReference type="SUPFAM" id="SSF46785">
    <property type="entry name" value="Winged helix' DNA-binding domain"/>
    <property type="match status" value="1"/>
</dbReference>
<keyword evidence="1 6" id="KW-0597">Phosphoprotein</keyword>
<feature type="domain" description="Cyclic nucleotide-binding" evidence="7">
    <location>
        <begin position="162"/>
        <end position="262"/>
    </location>
</feature>
<dbReference type="EMBL" id="BMIK01000003">
    <property type="protein sequence ID" value="GGC23372.1"/>
    <property type="molecule type" value="Genomic_DNA"/>
</dbReference>
<dbReference type="Proteomes" id="UP000597338">
    <property type="component" value="Unassembled WGS sequence"/>
</dbReference>
<dbReference type="PROSITE" id="PS50042">
    <property type="entry name" value="CNMP_BINDING_3"/>
    <property type="match status" value="1"/>
</dbReference>
<dbReference type="InterPro" id="IPR039420">
    <property type="entry name" value="WalR-like"/>
</dbReference>
<dbReference type="InterPro" id="IPR036390">
    <property type="entry name" value="WH_DNA-bd_sf"/>
</dbReference>
<dbReference type="InterPro" id="IPR036388">
    <property type="entry name" value="WH-like_DNA-bd_sf"/>
</dbReference>
<evidence type="ECO:0000256" key="5">
    <source>
        <dbReference type="ARBA" id="ARBA00023163"/>
    </source>
</evidence>
<dbReference type="PANTHER" id="PTHR48111">
    <property type="entry name" value="REGULATOR OF RPOS"/>
    <property type="match status" value="1"/>
</dbReference>
<dbReference type="PROSITE" id="PS50110">
    <property type="entry name" value="RESPONSE_REGULATORY"/>
    <property type="match status" value="1"/>
</dbReference>
<dbReference type="InterPro" id="IPR014710">
    <property type="entry name" value="RmlC-like_jellyroll"/>
</dbReference>
<dbReference type="SMART" id="SM00100">
    <property type="entry name" value="cNMP"/>
    <property type="match status" value="1"/>
</dbReference>
<keyword evidence="2" id="KW-0902">Two-component regulatory system</keyword>
<dbReference type="CDD" id="cd17574">
    <property type="entry name" value="REC_OmpR"/>
    <property type="match status" value="1"/>
</dbReference>
<dbReference type="Gene3D" id="3.40.50.2300">
    <property type="match status" value="1"/>
</dbReference>
<dbReference type="Gene3D" id="1.10.10.10">
    <property type="entry name" value="Winged helix-like DNA-binding domain superfamily/Winged helix DNA-binding domain"/>
    <property type="match status" value="1"/>
</dbReference>
<evidence type="ECO:0000256" key="6">
    <source>
        <dbReference type="PROSITE-ProRule" id="PRU00169"/>
    </source>
</evidence>
<dbReference type="InterPro" id="IPR001789">
    <property type="entry name" value="Sig_transdc_resp-reg_receiver"/>
</dbReference>
<dbReference type="SUPFAM" id="SSF51206">
    <property type="entry name" value="cAMP-binding domain-like"/>
    <property type="match status" value="1"/>
</dbReference>
<protein>
    <recommendedName>
        <fullName evidence="12">cAMP-binding domain of CRP or a regulatory subunit of cAMP-dependent protein kinases</fullName>
    </recommendedName>
</protein>
<dbReference type="InterPro" id="IPR011006">
    <property type="entry name" value="CheY-like_superfamily"/>
</dbReference>
<dbReference type="SUPFAM" id="SSF52172">
    <property type="entry name" value="CheY-like"/>
    <property type="match status" value="1"/>
</dbReference>
<proteinExistence type="predicted"/>
<dbReference type="InterPro" id="IPR000595">
    <property type="entry name" value="cNMP-bd_dom"/>
</dbReference>
<sequence length="354" mass="40031">MDTDKKTILLIDDDPETRQLISEILEMADYVVHSATDGKQGINLAIENPPDLILCDVMMPVLDGLGVLHIVRKNHVLRHIPFIFLTSLTDEAEMRKGMDLGADDYIPKPTNSTVLLGAIESRLKKSGLFQHDMQSNVGAKGAGIASGTDHLEELKRGRDINHYVKKQLIYSEGNHPSKLYYITKGRVKASKRGADGRELIVQLYRQGDFLGYKAVFENGIYHETAEALEDTFLTIIPISEFNDLLWRHPEVMKNFLKILAKQIHYSEERLVSMAYHSLRKKVADTLLAVCKMYDIDRSDSFRIDMSRETLASMAGVAKESLIRTLSDFRSQGLVRIDGGEIYILDYSGLEHLYN</sequence>
<dbReference type="SMART" id="SM00448">
    <property type="entry name" value="REC"/>
    <property type="match status" value="1"/>
</dbReference>
<evidence type="ECO:0000256" key="2">
    <source>
        <dbReference type="ARBA" id="ARBA00023012"/>
    </source>
</evidence>